<dbReference type="EMBL" id="SNRW01016228">
    <property type="protein sequence ID" value="KAA6369581.1"/>
    <property type="molecule type" value="Genomic_DNA"/>
</dbReference>
<accession>A0A5J4UHL0</accession>
<dbReference type="Gene3D" id="2.60.40.10">
    <property type="entry name" value="Immunoglobulins"/>
    <property type="match status" value="1"/>
</dbReference>
<protein>
    <submittedName>
        <fullName evidence="1">Uncharacterized protein</fullName>
    </submittedName>
</protein>
<sequence length="870" mass="95398">NLSIIGDAEVSGTLTVDTDGEPIPVEGTVIAYIDPTIKRYSWRFKCDVTNIKNILLLWGTSSDVIFHYGFVLVRGVMAPDFIMSPKSIITAHDTRYILKGGDVTDGNYLYYGNLNYGKNLTVKVKDNLFTDIYGDTDDNVIRFKPYWSGDSYVSELGEGIGMSVQANSRLAYNTIPYENGNPIVGVSGLTPWSAKLYTDSIDVIPSSDVLFDIGNNISRFKDAYIGNRVLVGDNNKLLLINNNSINGYGSDSVSITLNTATVFSITEGDIKYNTEYVFHSGTSIVPSADDLYDIGSEEYSWNTIFVHTLEPEGLTVTEDAKFKKGIDIWYGDDDDKSTAIRFYFEEELTEPTVEIYEPLRGRLRVDGKLGVMSTNISYNFSVGGPTGLQGPVRTHNLESWEDGMYDVGVYTDTERHRYRNAIFSGIVSSAGMSANEAIFGNVVIDSLKLNASIELPDDIYAKNITLTGTIKGDRGEFTSEVETANISASGSVYATNAVVSGNIAANNIDAYNTLRSNSVTITTDIIVGSDEFPGTIQLYGNESVTGNLSIIGDAEVSGTLTVDTDFYVEGDIYAASSLNVYGESNLNGNTTIGLVDAEATLTVYGDMNLAGYLTVDDLEVNNTTTLNGTLTVEDVSTFNEYVTFTEGLTALSDSTFTGVYTTGVILNDYDVHTYEFGNAIGVVTDTTTVTHKYVDILYDDDRIMVCDDNKLYFDMTSLVRNIPDAPAAMYVFNFTSIGPTVTIPADQTTAVVELVCTKNGVQNGFTPTIDERPWIDMTSTQTGTQCITFTLQPNNDQYDRSTRITVTQDDSYYEIYANIVQEGTGVPPLYEVYFPNEWEIQDGTVMITNAQQSFDLTITSLVNGPPVEYL</sequence>
<gene>
    <name evidence="1" type="ORF">EZS28_034892</name>
</gene>
<dbReference type="InterPro" id="IPR013783">
    <property type="entry name" value="Ig-like_fold"/>
</dbReference>
<feature type="non-terminal residue" evidence="1">
    <location>
        <position position="870"/>
    </location>
</feature>
<evidence type="ECO:0000313" key="1">
    <source>
        <dbReference type="EMBL" id="KAA6369581.1"/>
    </source>
</evidence>
<proteinExistence type="predicted"/>
<comment type="caution">
    <text evidence="1">The sequence shown here is derived from an EMBL/GenBank/DDBJ whole genome shotgun (WGS) entry which is preliminary data.</text>
</comment>
<organism evidence="1 2">
    <name type="scientific">Streblomastix strix</name>
    <dbReference type="NCBI Taxonomy" id="222440"/>
    <lineage>
        <taxon>Eukaryota</taxon>
        <taxon>Metamonada</taxon>
        <taxon>Preaxostyla</taxon>
        <taxon>Oxymonadida</taxon>
        <taxon>Streblomastigidae</taxon>
        <taxon>Streblomastix</taxon>
    </lineage>
</organism>
<evidence type="ECO:0000313" key="2">
    <source>
        <dbReference type="Proteomes" id="UP000324800"/>
    </source>
</evidence>
<dbReference type="Proteomes" id="UP000324800">
    <property type="component" value="Unassembled WGS sequence"/>
</dbReference>
<dbReference type="AlphaFoldDB" id="A0A5J4UHL0"/>
<feature type="non-terminal residue" evidence="1">
    <location>
        <position position="1"/>
    </location>
</feature>
<dbReference type="OrthoDB" id="5194604at2759"/>
<reference evidence="1 2" key="1">
    <citation type="submission" date="2019-03" db="EMBL/GenBank/DDBJ databases">
        <title>Single cell metagenomics reveals metabolic interactions within the superorganism composed of flagellate Streblomastix strix and complex community of Bacteroidetes bacteria on its surface.</title>
        <authorList>
            <person name="Treitli S.C."/>
            <person name="Kolisko M."/>
            <person name="Husnik F."/>
            <person name="Keeling P."/>
            <person name="Hampl V."/>
        </authorList>
    </citation>
    <scope>NUCLEOTIDE SEQUENCE [LARGE SCALE GENOMIC DNA]</scope>
    <source>
        <strain evidence="1">ST1C</strain>
    </source>
</reference>
<name>A0A5J4UHL0_9EUKA</name>